<accession>A0ABU0JYP9</accession>
<name>A0ABU0JYP9_9BACL</name>
<keyword evidence="3" id="KW-1185">Reference proteome</keyword>
<reference evidence="2" key="1">
    <citation type="submission" date="2023-07" db="EMBL/GenBank/DDBJ databases">
        <title>Genomic Encyclopedia of Type Strains, Phase IV (KMG-IV): sequencing the most valuable type-strain genomes for metagenomic binning, comparative biology and taxonomic classification.</title>
        <authorList>
            <person name="Goeker M."/>
        </authorList>
    </citation>
    <scope>NUCLEOTIDE SEQUENCE [LARGE SCALE GENOMIC DNA]</scope>
    <source>
        <strain evidence="2">JSM 076093</strain>
    </source>
</reference>
<proteinExistence type="predicted"/>
<dbReference type="RefSeq" id="WP_301551935.1">
    <property type="nucleotide sequence ID" value="NZ_JAQRMZ010000005.1"/>
</dbReference>
<organism evidence="2 3">
    <name type="scientific">Guptibacillus hwajinpoensis</name>
    <dbReference type="NCBI Taxonomy" id="208199"/>
    <lineage>
        <taxon>Bacteria</taxon>
        <taxon>Bacillati</taxon>
        <taxon>Bacillota</taxon>
        <taxon>Bacilli</taxon>
        <taxon>Bacillales</taxon>
        <taxon>Guptibacillaceae</taxon>
        <taxon>Guptibacillus</taxon>
    </lineage>
</organism>
<comment type="caution">
    <text evidence="2">The sequence shown here is derived from an EMBL/GenBank/DDBJ whole genome shotgun (WGS) entry which is preliminary data.</text>
</comment>
<protein>
    <submittedName>
        <fullName evidence="2">Membrane protein YqhA</fullName>
    </submittedName>
</protein>
<evidence type="ECO:0000256" key="1">
    <source>
        <dbReference type="SAM" id="Phobius"/>
    </source>
</evidence>
<dbReference type="EMBL" id="JAUSWM010000001">
    <property type="protein sequence ID" value="MDQ0481224.1"/>
    <property type="molecule type" value="Genomic_DNA"/>
</dbReference>
<gene>
    <name evidence="2" type="ORF">QO000_000177</name>
</gene>
<evidence type="ECO:0000313" key="2">
    <source>
        <dbReference type="EMBL" id="MDQ0481224.1"/>
    </source>
</evidence>
<dbReference type="GeneID" id="301327509"/>
<keyword evidence="1" id="KW-0472">Membrane</keyword>
<evidence type="ECO:0000313" key="3">
    <source>
        <dbReference type="Proteomes" id="UP001226720"/>
    </source>
</evidence>
<sequence length="52" mass="6042">MKLANSKNELHRSVKKEKNEEDLKGTILSVFMVGGFIVLSWLSVYWLFVSRL</sequence>
<dbReference type="Proteomes" id="UP001226720">
    <property type="component" value="Unassembled WGS sequence"/>
</dbReference>
<keyword evidence="1" id="KW-0812">Transmembrane</keyword>
<feature type="transmembrane region" description="Helical" evidence="1">
    <location>
        <begin position="25"/>
        <end position="48"/>
    </location>
</feature>
<keyword evidence="1" id="KW-1133">Transmembrane helix</keyword>